<evidence type="ECO:0000313" key="4">
    <source>
        <dbReference type="Proteomes" id="UP000308488"/>
    </source>
</evidence>
<dbReference type="InterPro" id="IPR013424">
    <property type="entry name" value="Ice-binding_C"/>
</dbReference>
<dbReference type="NCBIfam" id="TIGR02595">
    <property type="entry name" value="PEP_CTERM"/>
    <property type="match status" value="1"/>
</dbReference>
<evidence type="ECO:0000259" key="2">
    <source>
        <dbReference type="Pfam" id="PF07589"/>
    </source>
</evidence>
<accession>A0A4U6R1C3</accession>
<dbReference type="Pfam" id="PF07589">
    <property type="entry name" value="PEP-CTERM"/>
    <property type="match status" value="1"/>
</dbReference>
<dbReference type="AlphaFoldDB" id="A0A4U6R1C3"/>
<dbReference type="EMBL" id="SZYH01000001">
    <property type="protein sequence ID" value="TKV67189.1"/>
    <property type="molecule type" value="Genomic_DNA"/>
</dbReference>
<feature type="domain" description="Ice-binding protein C-terminal" evidence="2">
    <location>
        <begin position="200"/>
        <end position="221"/>
    </location>
</feature>
<name>A0A4U6R1C3_9GAMM</name>
<protein>
    <submittedName>
        <fullName evidence="3">PEP-CTERM sorting domain-containing protein</fullName>
    </submittedName>
</protein>
<reference evidence="3 4" key="1">
    <citation type="submission" date="2019-05" db="EMBL/GenBank/DDBJ databases">
        <title>Marinobacter panjinensis sp. nov., a moderately halophilic bacterium isolated from sea tidal flat environment.</title>
        <authorList>
            <person name="Yang W."/>
            <person name="An M."/>
            <person name="He W."/>
            <person name="Luo X."/>
            <person name="Zhu L."/>
            <person name="Chen G."/>
            <person name="Zhang Y."/>
            <person name="Wang Y."/>
        </authorList>
    </citation>
    <scope>NUCLEOTIDE SEQUENCE [LARGE SCALE GENOMIC DNA]</scope>
    <source>
        <strain evidence="3 4">PJ-16</strain>
    </source>
</reference>
<feature type="chain" id="PRO_5020747313" evidence="1">
    <location>
        <begin position="23"/>
        <end position="224"/>
    </location>
</feature>
<organism evidence="3 4">
    <name type="scientific">Marinobacter panjinensis</name>
    <dbReference type="NCBI Taxonomy" id="2576384"/>
    <lineage>
        <taxon>Bacteria</taxon>
        <taxon>Pseudomonadati</taxon>
        <taxon>Pseudomonadota</taxon>
        <taxon>Gammaproteobacteria</taxon>
        <taxon>Pseudomonadales</taxon>
        <taxon>Marinobacteraceae</taxon>
        <taxon>Marinobacter</taxon>
    </lineage>
</organism>
<keyword evidence="4" id="KW-1185">Reference proteome</keyword>
<proteinExistence type="predicted"/>
<dbReference type="OrthoDB" id="6367850at2"/>
<evidence type="ECO:0000313" key="3">
    <source>
        <dbReference type="EMBL" id="TKV67189.1"/>
    </source>
</evidence>
<feature type="signal peptide" evidence="1">
    <location>
        <begin position="1"/>
        <end position="22"/>
    </location>
</feature>
<gene>
    <name evidence="3" type="ORF">FDP08_03340</name>
</gene>
<dbReference type="Proteomes" id="UP000308488">
    <property type="component" value="Unassembled WGS sequence"/>
</dbReference>
<comment type="caution">
    <text evidence="3">The sequence shown here is derived from an EMBL/GenBank/DDBJ whole genome shotgun (WGS) entry which is preliminary data.</text>
</comment>
<dbReference type="RefSeq" id="WP_137434609.1">
    <property type="nucleotide sequence ID" value="NZ_JANRHC010000005.1"/>
</dbReference>
<keyword evidence="1" id="KW-0732">Signal</keyword>
<evidence type="ECO:0000256" key="1">
    <source>
        <dbReference type="SAM" id="SignalP"/>
    </source>
</evidence>
<sequence>MKGFSKGMVFAATFAVSGFASAAYIGSVSNGNAPGDVSEQTVPGDNDYATRVLGSWTADAPLYNVGSSVDFGHNLKSTTDGPFRLTFTYLGKEASDNNQFWYNNSLIFDKNSTPDDEFSTIFFGSADTFLDFYFQRQSGQQIVNDGTNGSQLVVGVNSGTTTNFNIFEVSEDYFILSFDDGFAKDDNHDDLVIAVRASRVPEPGTLALLGLGLAGLALRRKAKA</sequence>